<keyword evidence="3" id="KW-0600">Photoreceptor protein</keyword>
<protein>
    <recommendedName>
        <fullName evidence="2">histidine kinase</fullName>
        <ecNumber evidence="2">2.7.13.3</ecNumber>
    </recommendedName>
</protein>
<evidence type="ECO:0000256" key="7">
    <source>
        <dbReference type="ARBA" id="ARBA00022643"/>
    </source>
</evidence>
<evidence type="ECO:0000256" key="10">
    <source>
        <dbReference type="ARBA" id="ARBA00022741"/>
    </source>
</evidence>
<evidence type="ECO:0000259" key="16">
    <source>
        <dbReference type="PROSITE" id="PS50112"/>
    </source>
</evidence>
<dbReference type="PANTHER" id="PTHR41523">
    <property type="entry name" value="TWO-COMPONENT SYSTEM SENSOR PROTEIN"/>
    <property type="match status" value="1"/>
</dbReference>
<dbReference type="PANTHER" id="PTHR41523:SF8">
    <property type="entry name" value="ETHYLENE RESPONSE SENSOR PROTEIN"/>
    <property type="match status" value="1"/>
</dbReference>
<proteinExistence type="predicted"/>
<dbReference type="Pfam" id="PF07536">
    <property type="entry name" value="HWE_HK"/>
    <property type="match status" value="1"/>
</dbReference>
<sequence length="353" mass="38676">MADTVSHSAEMHEALPAAVSAQGMVDHAKLAMIAVDRTFMPMVVTDPNQHDNPIVLANRAFLDMSGYAAEEVIGRNCRFMQGSDTMPADVDVVRSAIDRRVGVTHEVLNYRKDGSPFWNQIHVSPIFDDNGKLIYFFGSHIDMTAARRVRDLERTEHAMLGEIDHRAMNVLALVQGIVRMTRADNVERYMHTVQGRIAALANAHRLLARGKWQAVPIDQVVRCELPAGIDRVDLSGPAVVLDASQVQPLALVFHEIIANAVEHGALSTPSGLLSVHWHAERETLVIEFAERGGPAPKPGLSRGYGLLIADAVVTKQLRGMLERDWKPAGLHSQLTIPCVSPQAPSRARTAADP</sequence>
<feature type="domain" description="PAC" evidence="17">
    <location>
        <begin position="103"/>
        <end position="155"/>
    </location>
</feature>
<comment type="catalytic activity">
    <reaction evidence="1">
        <text>ATP + protein L-histidine = ADP + protein N-phospho-L-histidine.</text>
        <dbReference type="EC" id="2.7.13.3"/>
    </reaction>
</comment>
<dbReference type="GO" id="GO:0005524">
    <property type="term" value="F:ATP binding"/>
    <property type="evidence" value="ECO:0007669"/>
    <property type="project" value="UniProtKB-KW"/>
</dbReference>
<comment type="caution">
    <text evidence="18">The sequence shown here is derived from an EMBL/GenBank/DDBJ whole genome shotgun (WGS) entry which is preliminary data.</text>
</comment>
<keyword evidence="11" id="KW-0418">Kinase</keyword>
<keyword evidence="15" id="KW-0675">Receptor</keyword>
<dbReference type="PROSITE" id="PS50112">
    <property type="entry name" value="PAS"/>
    <property type="match status" value="1"/>
</dbReference>
<evidence type="ECO:0000256" key="14">
    <source>
        <dbReference type="ARBA" id="ARBA00023026"/>
    </source>
</evidence>
<dbReference type="AlphaFoldDB" id="A0A841LFV6"/>
<evidence type="ECO:0000256" key="5">
    <source>
        <dbReference type="ARBA" id="ARBA00022606"/>
    </source>
</evidence>
<dbReference type="RefSeq" id="WP_184199718.1">
    <property type="nucleotide sequence ID" value="NZ_BMOX01000017.1"/>
</dbReference>
<evidence type="ECO:0000256" key="6">
    <source>
        <dbReference type="ARBA" id="ARBA00022630"/>
    </source>
</evidence>
<keyword evidence="10" id="KW-0547">Nucleotide-binding</keyword>
<dbReference type="SUPFAM" id="SSF55874">
    <property type="entry name" value="ATPase domain of HSP90 chaperone/DNA topoisomerase II/histidine kinase"/>
    <property type="match status" value="1"/>
</dbReference>
<evidence type="ECO:0000256" key="11">
    <source>
        <dbReference type="ARBA" id="ARBA00022777"/>
    </source>
</evidence>
<dbReference type="Gene3D" id="3.30.565.10">
    <property type="entry name" value="Histidine kinase-like ATPase, C-terminal domain"/>
    <property type="match status" value="1"/>
</dbReference>
<dbReference type="InterPro" id="IPR011102">
    <property type="entry name" value="Sig_transdc_His_kinase_HWE"/>
</dbReference>
<evidence type="ECO:0000259" key="17">
    <source>
        <dbReference type="PROSITE" id="PS50113"/>
    </source>
</evidence>
<evidence type="ECO:0000256" key="12">
    <source>
        <dbReference type="ARBA" id="ARBA00022840"/>
    </source>
</evidence>
<feature type="domain" description="PAS" evidence="16">
    <location>
        <begin position="41"/>
        <end position="99"/>
    </location>
</feature>
<keyword evidence="14" id="KW-0843">Virulence</keyword>
<dbReference type="Proteomes" id="UP000538147">
    <property type="component" value="Unassembled WGS sequence"/>
</dbReference>
<dbReference type="EMBL" id="JACIIV010000015">
    <property type="protein sequence ID" value="MBB6228062.1"/>
    <property type="molecule type" value="Genomic_DNA"/>
</dbReference>
<dbReference type="SMART" id="SM00911">
    <property type="entry name" value="HWE_HK"/>
    <property type="match status" value="1"/>
</dbReference>
<evidence type="ECO:0000256" key="2">
    <source>
        <dbReference type="ARBA" id="ARBA00012438"/>
    </source>
</evidence>
<keyword evidence="13" id="KW-0157">Chromophore</keyword>
<dbReference type="NCBIfam" id="TIGR00229">
    <property type="entry name" value="sensory_box"/>
    <property type="match status" value="1"/>
</dbReference>
<dbReference type="EC" id="2.7.13.3" evidence="2"/>
<evidence type="ECO:0000313" key="18">
    <source>
        <dbReference type="EMBL" id="MBB6228062.1"/>
    </source>
</evidence>
<dbReference type="Gene3D" id="3.30.450.20">
    <property type="entry name" value="PAS domain"/>
    <property type="match status" value="1"/>
</dbReference>
<reference evidence="18 19" key="1">
    <citation type="submission" date="2020-08" db="EMBL/GenBank/DDBJ databases">
        <title>Genomic Encyclopedia of Type Strains, Phase IV (KMG-IV): sequencing the most valuable type-strain genomes for metagenomic binning, comparative biology and taxonomic classification.</title>
        <authorList>
            <person name="Goeker M."/>
        </authorList>
    </citation>
    <scope>NUCLEOTIDE SEQUENCE [LARGE SCALE GENOMIC DNA]</scope>
    <source>
        <strain evidence="18 19">DSM 102189</strain>
    </source>
</reference>
<gene>
    <name evidence="18" type="ORF">FHS79_002247</name>
</gene>
<evidence type="ECO:0000256" key="4">
    <source>
        <dbReference type="ARBA" id="ARBA00022553"/>
    </source>
</evidence>
<evidence type="ECO:0000256" key="8">
    <source>
        <dbReference type="ARBA" id="ARBA00022679"/>
    </source>
</evidence>
<dbReference type="NCBIfam" id="NF010077">
    <property type="entry name" value="PRK13559.1"/>
    <property type="match status" value="1"/>
</dbReference>
<evidence type="ECO:0000256" key="13">
    <source>
        <dbReference type="ARBA" id="ARBA00022991"/>
    </source>
</evidence>
<evidence type="ECO:0000313" key="19">
    <source>
        <dbReference type="Proteomes" id="UP000538147"/>
    </source>
</evidence>
<keyword evidence="8" id="KW-0808">Transferase</keyword>
<keyword evidence="4" id="KW-0597">Phosphoprotein</keyword>
<keyword evidence="7" id="KW-0288">FMN</keyword>
<dbReference type="Pfam" id="PF13426">
    <property type="entry name" value="PAS_9"/>
    <property type="match status" value="1"/>
</dbReference>
<dbReference type="SMART" id="SM00086">
    <property type="entry name" value="PAC"/>
    <property type="match status" value="1"/>
</dbReference>
<organism evidence="18 19">
    <name type="scientific">Polymorphobacter multimanifer</name>
    <dbReference type="NCBI Taxonomy" id="1070431"/>
    <lineage>
        <taxon>Bacteria</taxon>
        <taxon>Pseudomonadati</taxon>
        <taxon>Pseudomonadota</taxon>
        <taxon>Alphaproteobacteria</taxon>
        <taxon>Sphingomonadales</taxon>
        <taxon>Sphingosinicellaceae</taxon>
        <taxon>Polymorphobacter</taxon>
    </lineage>
</organism>
<accession>A0A841LFV6</accession>
<dbReference type="GO" id="GO:0004673">
    <property type="term" value="F:protein histidine kinase activity"/>
    <property type="evidence" value="ECO:0007669"/>
    <property type="project" value="UniProtKB-EC"/>
</dbReference>
<dbReference type="InterPro" id="IPR001610">
    <property type="entry name" value="PAC"/>
</dbReference>
<evidence type="ECO:0000256" key="3">
    <source>
        <dbReference type="ARBA" id="ARBA00022543"/>
    </source>
</evidence>
<keyword evidence="6" id="KW-0285">Flavoprotein</keyword>
<keyword evidence="19" id="KW-1185">Reference proteome</keyword>
<dbReference type="InterPro" id="IPR035965">
    <property type="entry name" value="PAS-like_dom_sf"/>
</dbReference>
<evidence type="ECO:0000256" key="1">
    <source>
        <dbReference type="ARBA" id="ARBA00000085"/>
    </source>
</evidence>
<dbReference type="PROSITE" id="PS50113">
    <property type="entry name" value="PAC"/>
    <property type="match status" value="1"/>
</dbReference>
<dbReference type="GO" id="GO:0009881">
    <property type="term" value="F:photoreceptor activity"/>
    <property type="evidence" value="ECO:0007669"/>
    <property type="project" value="UniProtKB-KW"/>
</dbReference>
<dbReference type="SUPFAM" id="SSF55785">
    <property type="entry name" value="PYP-like sensor domain (PAS domain)"/>
    <property type="match status" value="1"/>
</dbReference>
<dbReference type="InterPro" id="IPR036890">
    <property type="entry name" value="HATPase_C_sf"/>
</dbReference>
<dbReference type="InterPro" id="IPR000014">
    <property type="entry name" value="PAS"/>
</dbReference>
<keyword evidence="12" id="KW-0067">ATP-binding</keyword>
<name>A0A841LFV6_9SPHN</name>
<dbReference type="InterPro" id="IPR000700">
    <property type="entry name" value="PAS-assoc_C"/>
</dbReference>
<dbReference type="CDD" id="cd00130">
    <property type="entry name" value="PAS"/>
    <property type="match status" value="1"/>
</dbReference>
<keyword evidence="5" id="KW-0716">Sensory transduction</keyword>
<evidence type="ECO:0000256" key="15">
    <source>
        <dbReference type="ARBA" id="ARBA00023170"/>
    </source>
</evidence>
<keyword evidence="9" id="KW-0677">Repeat</keyword>
<dbReference type="CDD" id="cd16936">
    <property type="entry name" value="HATPase_RsbW-like"/>
    <property type="match status" value="1"/>
</dbReference>
<evidence type="ECO:0000256" key="9">
    <source>
        <dbReference type="ARBA" id="ARBA00022737"/>
    </source>
</evidence>